<dbReference type="Gene3D" id="1.10.357.10">
    <property type="entry name" value="Tetracycline Repressor, domain 2"/>
    <property type="match status" value="1"/>
</dbReference>
<sequence length="304" mass="33744">MYRTAVNRLLLQTFRSTTARRPSLSNPTVNRPTIITSSSSLFRFCSSSTLDSSFSPQNPKSNNPDNSEFTDSSSSSKTTSEKASGSRPVTEFQEEQSRVLQASLRHVNRLGWGEAAMMAGAREVGVSPSIVGSFPRKEAALVEYFMDECLENLIDIIESSEDLKNLIPSERIAKLLKTRLEMQAPYIVKWPQALSIQALPANVPTSFKQRAALVDEIWHVAGDESSDLDWYAKRTVLGGIYSTTEIYMLTDKSPDFRDTWAFLNSRIRDAFDLKKTLQEAQYLVETVGAGLGGSLQGLVKGLKL</sequence>
<keyword evidence="12" id="KW-1185">Reference proteome</keyword>
<dbReference type="PANTHER" id="PTHR21427:SF19">
    <property type="entry name" value="UBIQUINONE BIOSYNTHESIS PROTEIN COQ9, MITOCHONDRIAL"/>
    <property type="match status" value="1"/>
</dbReference>
<dbReference type="GO" id="GO:0005743">
    <property type="term" value="C:mitochondrial inner membrane"/>
    <property type="evidence" value="ECO:0007669"/>
    <property type="project" value="TreeGrafter"/>
</dbReference>
<keyword evidence="7 8" id="KW-0496">Mitochondrion</keyword>
<dbReference type="GO" id="GO:0008289">
    <property type="term" value="F:lipid binding"/>
    <property type="evidence" value="ECO:0007669"/>
    <property type="project" value="UniProtKB-UniRule"/>
</dbReference>
<keyword evidence="6 8" id="KW-0446">Lipid-binding</keyword>
<proteinExistence type="inferred from homology"/>
<comment type="caution">
    <text evidence="11">The sequence shown here is derived from an EMBL/GenBank/DDBJ whole genome shotgun (WGS) entry which is preliminary data.</text>
</comment>
<dbReference type="InterPro" id="IPR013718">
    <property type="entry name" value="COQ9_C"/>
</dbReference>
<evidence type="ECO:0000256" key="1">
    <source>
        <dbReference type="ARBA" id="ARBA00004173"/>
    </source>
</evidence>
<gene>
    <name evidence="11" type="ORF">RND81_07G074000</name>
</gene>
<accession>A0AAW1JPY5</accession>
<feature type="compositionally biased region" description="Polar residues" evidence="9">
    <location>
        <begin position="56"/>
        <end position="66"/>
    </location>
</feature>
<feature type="compositionally biased region" description="Low complexity" evidence="9">
    <location>
        <begin position="67"/>
        <end position="86"/>
    </location>
</feature>
<evidence type="ECO:0000256" key="4">
    <source>
        <dbReference type="ARBA" id="ARBA00022688"/>
    </source>
</evidence>
<comment type="function">
    <text evidence="8">Membrane-associated protein that warps the membrane surface to access and bind aromatic isoprenes with high specificity, including ubiquinone (CoQ) isoprene intermediates and presents them directly to Coq7, therefore facilitating the Coq7-mediated hydroxylase step. Participates in the biosynthesis of coenzyme Q, also named ubiquinone, an essential lipid-soluble electron transporter for aerobic cellular respiration.</text>
</comment>
<evidence type="ECO:0000259" key="10">
    <source>
        <dbReference type="Pfam" id="PF08511"/>
    </source>
</evidence>
<keyword evidence="5" id="KW-0809">Transit peptide</keyword>
<evidence type="ECO:0000313" key="12">
    <source>
        <dbReference type="Proteomes" id="UP001443914"/>
    </source>
</evidence>
<protein>
    <recommendedName>
        <fullName evidence="8">Ubiquinone biosynthesis protein</fullName>
    </recommendedName>
</protein>
<dbReference type="AlphaFoldDB" id="A0AAW1JPY5"/>
<evidence type="ECO:0000256" key="8">
    <source>
        <dbReference type="RuleBase" id="RU366063"/>
    </source>
</evidence>
<feature type="region of interest" description="Disordered" evidence="9">
    <location>
        <begin position="51"/>
        <end position="95"/>
    </location>
</feature>
<evidence type="ECO:0000256" key="7">
    <source>
        <dbReference type="ARBA" id="ARBA00023128"/>
    </source>
</evidence>
<organism evidence="11 12">
    <name type="scientific">Saponaria officinalis</name>
    <name type="common">Common soapwort</name>
    <name type="synonym">Lychnis saponaria</name>
    <dbReference type="NCBI Taxonomy" id="3572"/>
    <lineage>
        <taxon>Eukaryota</taxon>
        <taxon>Viridiplantae</taxon>
        <taxon>Streptophyta</taxon>
        <taxon>Embryophyta</taxon>
        <taxon>Tracheophyta</taxon>
        <taxon>Spermatophyta</taxon>
        <taxon>Magnoliopsida</taxon>
        <taxon>eudicotyledons</taxon>
        <taxon>Gunneridae</taxon>
        <taxon>Pentapetalae</taxon>
        <taxon>Caryophyllales</taxon>
        <taxon>Caryophyllaceae</taxon>
        <taxon>Caryophylleae</taxon>
        <taxon>Saponaria</taxon>
    </lineage>
</organism>
<evidence type="ECO:0000256" key="2">
    <source>
        <dbReference type="ARBA" id="ARBA00004749"/>
    </source>
</evidence>
<dbReference type="Pfam" id="PF08511">
    <property type="entry name" value="COQ9"/>
    <property type="match status" value="1"/>
</dbReference>
<comment type="similarity">
    <text evidence="3 8">Belongs to the COQ9 family.</text>
</comment>
<feature type="domain" description="COQ9 C-terminal" evidence="10">
    <location>
        <begin position="203"/>
        <end position="273"/>
    </location>
</feature>
<reference evidence="11 12" key="1">
    <citation type="submission" date="2024-03" db="EMBL/GenBank/DDBJ databases">
        <title>WGS assembly of Saponaria officinalis var. Norfolk2.</title>
        <authorList>
            <person name="Jenkins J."/>
            <person name="Shu S."/>
            <person name="Grimwood J."/>
            <person name="Barry K."/>
            <person name="Goodstein D."/>
            <person name="Schmutz J."/>
            <person name="Leebens-Mack J."/>
            <person name="Osbourn A."/>
        </authorList>
    </citation>
    <scope>NUCLEOTIDE SEQUENCE [LARGE SCALE GENOMIC DNA]</scope>
    <source>
        <strain evidence="12">cv. Norfolk2</strain>
        <strain evidence="11">JIC</strain>
        <tissue evidence="11">Leaf</tissue>
    </source>
</reference>
<dbReference type="FunFam" id="1.10.357.10:FF:000004">
    <property type="entry name" value="Ubiquinone biosynthesis protein COQ9, mitochondrial"/>
    <property type="match status" value="1"/>
</dbReference>
<keyword evidence="4 8" id="KW-0831">Ubiquinone biosynthesis</keyword>
<dbReference type="EMBL" id="JBDFQZ010000007">
    <property type="protein sequence ID" value="KAK9705656.1"/>
    <property type="molecule type" value="Genomic_DNA"/>
</dbReference>
<name>A0AAW1JPY5_SAPOF</name>
<dbReference type="InterPro" id="IPR012762">
    <property type="entry name" value="Ubiq_biosynth_COQ9"/>
</dbReference>
<evidence type="ECO:0000256" key="6">
    <source>
        <dbReference type="ARBA" id="ARBA00023121"/>
    </source>
</evidence>
<dbReference type="GO" id="GO:0006744">
    <property type="term" value="P:ubiquinone biosynthetic process"/>
    <property type="evidence" value="ECO:0007669"/>
    <property type="project" value="UniProtKB-UniRule"/>
</dbReference>
<evidence type="ECO:0000256" key="3">
    <source>
        <dbReference type="ARBA" id="ARBA00010766"/>
    </source>
</evidence>
<dbReference type="PANTHER" id="PTHR21427">
    <property type="entry name" value="UBIQUINONE BIOSYNTHESIS PROTEIN COQ9, MITOCHONDRIAL"/>
    <property type="match status" value="1"/>
</dbReference>
<comment type="subcellular location">
    <subcellularLocation>
        <location evidence="1 8">Mitochondrion</location>
    </subcellularLocation>
</comment>
<dbReference type="EMBL" id="JBDFQZ010000007">
    <property type="protein sequence ID" value="KAK9705655.1"/>
    <property type="molecule type" value="Genomic_DNA"/>
</dbReference>
<dbReference type="NCBIfam" id="TIGR02396">
    <property type="entry name" value="diverge_rpsU"/>
    <property type="match status" value="1"/>
</dbReference>
<comment type="pathway">
    <text evidence="2 8">Cofactor biosynthesis; ubiquinone biosynthesis.</text>
</comment>
<evidence type="ECO:0000256" key="5">
    <source>
        <dbReference type="ARBA" id="ARBA00022946"/>
    </source>
</evidence>
<evidence type="ECO:0000256" key="9">
    <source>
        <dbReference type="SAM" id="MobiDB-lite"/>
    </source>
</evidence>
<dbReference type="Proteomes" id="UP001443914">
    <property type="component" value="Unassembled WGS sequence"/>
</dbReference>
<evidence type="ECO:0000313" key="11">
    <source>
        <dbReference type="EMBL" id="KAK9705655.1"/>
    </source>
</evidence>